<dbReference type="EMBL" id="CACVKT020000048">
    <property type="protein sequence ID" value="CAC5355444.1"/>
    <property type="molecule type" value="Genomic_DNA"/>
</dbReference>
<keyword evidence="3" id="KW-1185">Reference proteome</keyword>
<organism evidence="2 3">
    <name type="scientific">Mytilus coruscus</name>
    <name type="common">Sea mussel</name>
    <dbReference type="NCBI Taxonomy" id="42192"/>
    <lineage>
        <taxon>Eukaryota</taxon>
        <taxon>Metazoa</taxon>
        <taxon>Spiralia</taxon>
        <taxon>Lophotrochozoa</taxon>
        <taxon>Mollusca</taxon>
        <taxon>Bivalvia</taxon>
        <taxon>Autobranchia</taxon>
        <taxon>Pteriomorphia</taxon>
        <taxon>Mytilida</taxon>
        <taxon>Mytiloidea</taxon>
        <taxon>Mytilidae</taxon>
        <taxon>Mytilinae</taxon>
        <taxon>Mytilus</taxon>
    </lineage>
</organism>
<sequence length="228" mass="26089">MKIDINLRKSKGSGFQKDIEHFKTSPIDDCKELEYITAIQELAYAKAICRRCRKKLLTSQHTDITDEIQTEDCTEPAGEFDPDNERKSGGLSSKETTEETDTFLSDVETSEANTQQSQVVDEDLEEAIEQAYEYSDTWTLQRQILSVIATNKLHNFIKKTDSKCILLQIQNSNEEEHFSEEEEDQNQEAVGYEENSPNEGGMLCCPVDGCVNSFIKHKHLDDHLNWKL</sequence>
<gene>
    <name evidence="2" type="ORF">MCOR_162</name>
</gene>
<accession>A0A6J7ZUD4</accession>
<evidence type="ECO:0000313" key="2">
    <source>
        <dbReference type="EMBL" id="CAC5355444.1"/>
    </source>
</evidence>
<feature type="compositionally biased region" description="Acidic residues" evidence="1">
    <location>
        <begin position="68"/>
        <end position="82"/>
    </location>
</feature>
<protein>
    <submittedName>
        <fullName evidence="2">Uncharacterized protein</fullName>
    </submittedName>
</protein>
<feature type="region of interest" description="Disordered" evidence="1">
    <location>
        <begin position="175"/>
        <end position="197"/>
    </location>
</feature>
<name>A0A6J7ZUD4_MYTCO</name>
<feature type="compositionally biased region" description="Acidic residues" evidence="1">
    <location>
        <begin position="177"/>
        <end position="186"/>
    </location>
</feature>
<feature type="region of interest" description="Disordered" evidence="1">
    <location>
        <begin position="68"/>
        <end position="120"/>
    </location>
</feature>
<evidence type="ECO:0000256" key="1">
    <source>
        <dbReference type="SAM" id="MobiDB-lite"/>
    </source>
</evidence>
<reference evidence="2 3" key="1">
    <citation type="submission" date="2020-06" db="EMBL/GenBank/DDBJ databases">
        <authorList>
            <person name="Li R."/>
            <person name="Bekaert M."/>
        </authorList>
    </citation>
    <scope>NUCLEOTIDE SEQUENCE [LARGE SCALE GENOMIC DNA]</scope>
    <source>
        <strain evidence="3">wild</strain>
    </source>
</reference>
<feature type="compositionally biased region" description="Polar residues" evidence="1">
    <location>
        <begin position="110"/>
        <end position="119"/>
    </location>
</feature>
<dbReference type="AlphaFoldDB" id="A0A6J7ZUD4"/>
<dbReference type="Proteomes" id="UP000507470">
    <property type="component" value="Unassembled WGS sequence"/>
</dbReference>
<evidence type="ECO:0000313" key="3">
    <source>
        <dbReference type="Proteomes" id="UP000507470"/>
    </source>
</evidence>
<proteinExistence type="predicted"/>